<keyword evidence="3" id="KW-0804">Transcription</keyword>
<evidence type="ECO:0000256" key="1">
    <source>
        <dbReference type="ARBA" id="ARBA00023015"/>
    </source>
</evidence>
<dbReference type="InterPro" id="IPR001647">
    <property type="entry name" value="HTH_TetR"/>
</dbReference>
<evidence type="ECO:0000259" key="5">
    <source>
        <dbReference type="PROSITE" id="PS50977"/>
    </source>
</evidence>
<organism evidence="6 7">
    <name type="scientific">Dietzia aerolata</name>
    <dbReference type="NCBI Taxonomy" id="595984"/>
    <lineage>
        <taxon>Bacteria</taxon>
        <taxon>Bacillati</taxon>
        <taxon>Actinomycetota</taxon>
        <taxon>Actinomycetes</taxon>
        <taxon>Mycobacteriales</taxon>
        <taxon>Dietziaceae</taxon>
        <taxon>Dietzia</taxon>
    </lineage>
</organism>
<dbReference type="PROSITE" id="PS01081">
    <property type="entry name" value="HTH_TETR_1"/>
    <property type="match status" value="1"/>
</dbReference>
<keyword evidence="2 4" id="KW-0238">DNA-binding</keyword>
<dbReference type="RefSeq" id="WP_182632510.1">
    <property type="nucleotide sequence ID" value="NZ_JAALDM010000151.1"/>
</dbReference>
<dbReference type="InterPro" id="IPR023772">
    <property type="entry name" value="DNA-bd_HTH_TetR-type_CS"/>
</dbReference>
<protein>
    <submittedName>
        <fullName evidence="6">TetR/AcrR family transcriptional regulator</fullName>
    </submittedName>
</protein>
<evidence type="ECO:0000256" key="2">
    <source>
        <dbReference type="ARBA" id="ARBA00023125"/>
    </source>
</evidence>
<evidence type="ECO:0000256" key="3">
    <source>
        <dbReference type="ARBA" id="ARBA00023163"/>
    </source>
</evidence>
<dbReference type="SUPFAM" id="SSF46689">
    <property type="entry name" value="Homeodomain-like"/>
    <property type="match status" value="1"/>
</dbReference>
<dbReference type="Gene3D" id="1.10.357.10">
    <property type="entry name" value="Tetracycline Repressor, domain 2"/>
    <property type="match status" value="1"/>
</dbReference>
<gene>
    <name evidence="6" type="ORF">ACFFVD_07005</name>
</gene>
<sequence length="193" mass="20887">MSTDVRFESTRRRLNGQQAETVERLTSAAVEVLRENGPGGLSVRTVASRAGVAPATAYTYFSSKGHLIAEVFWRRLEDHAPEFASDGSTVDRVVGVLRDVALLIADEPELSSAVTAALLGDDPEVSHLRMRIGVDIRRRLVTALGDDYDDDNDDVISALEMVYAGALVRAGMGYGSYSDMADAIESAARLILR</sequence>
<dbReference type="Pfam" id="PF00440">
    <property type="entry name" value="TetR_N"/>
    <property type="match status" value="1"/>
</dbReference>
<reference evidence="6 7" key="1">
    <citation type="submission" date="2024-09" db="EMBL/GenBank/DDBJ databases">
        <authorList>
            <person name="Sun Q."/>
            <person name="Mori K."/>
        </authorList>
    </citation>
    <scope>NUCLEOTIDE SEQUENCE [LARGE SCALE GENOMIC DNA]</scope>
    <source>
        <strain evidence="6 7">CCM 7659</strain>
    </source>
</reference>
<dbReference type="Proteomes" id="UP001589700">
    <property type="component" value="Unassembled WGS sequence"/>
</dbReference>
<dbReference type="PROSITE" id="PS50977">
    <property type="entry name" value="HTH_TETR_2"/>
    <property type="match status" value="1"/>
</dbReference>
<dbReference type="PRINTS" id="PR00455">
    <property type="entry name" value="HTHTETR"/>
</dbReference>
<dbReference type="InterPro" id="IPR050109">
    <property type="entry name" value="HTH-type_TetR-like_transc_reg"/>
</dbReference>
<feature type="DNA-binding region" description="H-T-H motif" evidence="4">
    <location>
        <begin position="42"/>
        <end position="61"/>
    </location>
</feature>
<dbReference type="EMBL" id="JBHMDY010000004">
    <property type="protein sequence ID" value="MFB9259546.1"/>
    <property type="molecule type" value="Genomic_DNA"/>
</dbReference>
<dbReference type="PROSITE" id="PS00018">
    <property type="entry name" value="EF_HAND_1"/>
    <property type="match status" value="1"/>
</dbReference>
<name>A0ABV5JP97_9ACTN</name>
<dbReference type="InterPro" id="IPR009057">
    <property type="entry name" value="Homeodomain-like_sf"/>
</dbReference>
<feature type="domain" description="HTH tetR-type" evidence="5">
    <location>
        <begin position="19"/>
        <end position="79"/>
    </location>
</feature>
<dbReference type="InterPro" id="IPR018247">
    <property type="entry name" value="EF_Hand_1_Ca_BS"/>
</dbReference>
<comment type="caution">
    <text evidence="6">The sequence shown here is derived from an EMBL/GenBank/DDBJ whole genome shotgun (WGS) entry which is preliminary data.</text>
</comment>
<evidence type="ECO:0000313" key="6">
    <source>
        <dbReference type="EMBL" id="MFB9259546.1"/>
    </source>
</evidence>
<proteinExistence type="predicted"/>
<keyword evidence="7" id="KW-1185">Reference proteome</keyword>
<dbReference type="PANTHER" id="PTHR30055:SF234">
    <property type="entry name" value="HTH-TYPE TRANSCRIPTIONAL REGULATOR BETI"/>
    <property type="match status" value="1"/>
</dbReference>
<accession>A0ABV5JP97</accession>
<evidence type="ECO:0000313" key="7">
    <source>
        <dbReference type="Proteomes" id="UP001589700"/>
    </source>
</evidence>
<evidence type="ECO:0000256" key="4">
    <source>
        <dbReference type="PROSITE-ProRule" id="PRU00335"/>
    </source>
</evidence>
<dbReference type="PANTHER" id="PTHR30055">
    <property type="entry name" value="HTH-TYPE TRANSCRIPTIONAL REGULATOR RUTR"/>
    <property type="match status" value="1"/>
</dbReference>
<keyword evidence="1" id="KW-0805">Transcription regulation</keyword>